<dbReference type="AlphaFoldDB" id="A0A0B0DGF5"/>
<dbReference type="InterPro" id="IPR012675">
    <property type="entry name" value="Beta-grasp_dom_sf"/>
</dbReference>
<dbReference type="Gene3D" id="3.10.20.30">
    <property type="match status" value="1"/>
</dbReference>
<evidence type="ECO:0000313" key="1">
    <source>
        <dbReference type="EMBL" id="KHE74334.1"/>
    </source>
</evidence>
<reference evidence="1 2" key="1">
    <citation type="submission" date="2014-09" db="EMBL/GenBank/DDBJ databases">
        <title>High-quality draft genome sequence of Kocuria marina SO9-6, an actinobacterium isolated from a copper mine.</title>
        <authorList>
            <person name="Castro D.B."/>
            <person name="Pereira L.B."/>
            <person name="Silva M.V."/>
            <person name="Silva B.P."/>
            <person name="Zanardi B.R."/>
            <person name="Carlos C."/>
            <person name="Belgini D.R."/>
            <person name="Limache E.G."/>
            <person name="Lacerda G.V."/>
            <person name="Nery M.B."/>
            <person name="Gomes M.B."/>
            <person name="Souza S."/>
            <person name="Silva T.M."/>
            <person name="Rodrigues V.D."/>
            <person name="Paulino L.C."/>
            <person name="Vicentini R."/>
            <person name="Ferraz L.F."/>
            <person name="Ottoboni L.M."/>
        </authorList>
    </citation>
    <scope>NUCLEOTIDE SEQUENCE [LARGE SCALE GENOMIC DNA]</scope>
    <source>
        <strain evidence="1 2">SO9-6</strain>
    </source>
</reference>
<proteinExistence type="predicted"/>
<dbReference type="SUPFAM" id="SSF54285">
    <property type="entry name" value="MoaD/ThiS"/>
    <property type="match status" value="1"/>
</dbReference>
<dbReference type="InterPro" id="IPR010035">
    <property type="entry name" value="Thi_S"/>
</dbReference>
<name>A0A0B0DGF5_9MICC</name>
<dbReference type="NCBIfam" id="TIGR01683">
    <property type="entry name" value="thiS"/>
    <property type="match status" value="1"/>
</dbReference>
<dbReference type="Proteomes" id="UP000030664">
    <property type="component" value="Unassembled WGS sequence"/>
</dbReference>
<dbReference type="RefSeq" id="WP_035964147.1">
    <property type="nucleotide sequence ID" value="NZ_JROM01000022.1"/>
</dbReference>
<evidence type="ECO:0000313" key="2">
    <source>
        <dbReference type="Proteomes" id="UP000030664"/>
    </source>
</evidence>
<dbReference type="EMBL" id="JROM01000022">
    <property type="protein sequence ID" value="KHE74334.1"/>
    <property type="molecule type" value="Genomic_DNA"/>
</dbReference>
<protein>
    <submittedName>
        <fullName evidence="1">Thiamine biosynthesis protein ThiS</fullName>
    </submittedName>
</protein>
<gene>
    <name evidence="1" type="ORF">AS25_08190</name>
</gene>
<dbReference type="eggNOG" id="COG2104">
    <property type="taxonomic scope" value="Bacteria"/>
</dbReference>
<dbReference type="InterPro" id="IPR003749">
    <property type="entry name" value="ThiS/MoaD-like"/>
</dbReference>
<accession>A0A0B0DGF5</accession>
<sequence>MIAPETTDNSSTAAVNGSPVAVTPGLTVASAVVDLTGREITPEGTAADGHPLGIAVAVDDAVIPRSLWATTPVEAGQSVEIVTAVQGG</sequence>
<dbReference type="CDD" id="cd00565">
    <property type="entry name" value="Ubl_ThiS"/>
    <property type="match status" value="1"/>
</dbReference>
<dbReference type="Pfam" id="PF02597">
    <property type="entry name" value="ThiS"/>
    <property type="match status" value="1"/>
</dbReference>
<dbReference type="InterPro" id="IPR016155">
    <property type="entry name" value="Mopterin_synth/thiamin_S_b"/>
</dbReference>
<dbReference type="STRING" id="223184.AS25_08190"/>
<organism evidence="1 2">
    <name type="scientific">Kocuria marina</name>
    <dbReference type="NCBI Taxonomy" id="223184"/>
    <lineage>
        <taxon>Bacteria</taxon>
        <taxon>Bacillati</taxon>
        <taxon>Actinomycetota</taxon>
        <taxon>Actinomycetes</taxon>
        <taxon>Micrococcales</taxon>
        <taxon>Micrococcaceae</taxon>
        <taxon>Kocuria</taxon>
    </lineage>
</organism>
<comment type="caution">
    <text evidence="1">The sequence shown here is derived from an EMBL/GenBank/DDBJ whole genome shotgun (WGS) entry which is preliminary data.</text>
</comment>